<gene>
    <name evidence="2" type="ORF">DTER00134_LOCUS11465</name>
</gene>
<keyword evidence="1" id="KW-0175">Coiled coil</keyword>
<evidence type="ECO:0000256" key="1">
    <source>
        <dbReference type="SAM" id="Coils"/>
    </source>
</evidence>
<reference evidence="2" key="1">
    <citation type="submission" date="2021-01" db="EMBL/GenBank/DDBJ databases">
        <authorList>
            <person name="Corre E."/>
            <person name="Pelletier E."/>
            <person name="Niang G."/>
            <person name="Scheremetjew M."/>
            <person name="Finn R."/>
            <person name="Kale V."/>
            <person name="Holt S."/>
            <person name="Cochrane G."/>
            <person name="Meng A."/>
            <person name="Brown T."/>
            <person name="Cohen L."/>
        </authorList>
    </citation>
    <scope>NUCLEOTIDE SEQUENCE</scope>
    <source>
        <strain evidence="2">CCMP1320</strain>
    </source>
</reference>
<evidence type="ECO:0000313" key="2">
    <source>
        <dbReference type="EMBL" id="CAE0496392.1"/>
    </source>
</evidence>
<protein>
    <submittedName>
        <fullName evidence="2">Uncharacterized protein</fullName>
    </submittedName>
</protein>
<accession>A0A7S3VN62</accession>
<dbReference type="AlphaFoldDB" id="A0A7S3VN62"/>
<organism evidence="2">
    <name type="scientific">Dunaliella tertiolecta</name>
    <name type="common">Green alga</name>
    <dbReference type="NCBI Taxonomy" id="3047"/>
    <lineage>
        <taxon>Eukaryota</taxon>
        <taxon>Viridiplantae</taxon>
        <taxon>Chlorophyta</taxon>
        <taxon>core chlorophytes</taxon>
        <taxon>Chlorophyceae</taxon>
        <taxon>CS clade</taxon>
        <taxon>Chlamydomonadales</taxon>
        <taxon>Dunaliellaceae</taxon>
        <taxon>Dunaliella</taxon>
    </lineage>
</organism>
<proteinExistence type="predicted"/>
<name>A0A7S3VN62_DUNTE</name>
<feature type="coiled-coil region" evidence="1">
    <location>
        <begin position="3"/>
        <end position="30"/>
    </location>
</feature>
<sequence length="172" mass="19352">MDSAEYARRVAELEEQLEQLQRKLEVYHCSDVNAIRRAYKSLAQHIHALDIESRHIPTLLREIETTVLSPQIVAQEIAVAAVVAGSVWATDRGLGALRIPRHRLLSQVALAAGVGLLGWHLGTSLSRHLWSVFKKNRRVKGQLLDDWTAIQRRIDIMSQLTCPPDARPRQGS</sequence>
<dbReference type="EMBL" id="HBIP01019314">
    <property type="protein sequence ID" value="CAE0496392.1"/>
    <property type="molecule type" value="Transcribed_RNA"/>
</dbReference>